<keyword evidence="1" id="KW-0472">Membrane</keyword>
<reference evidence="2" key="1">
    <citation type="journal article" date="2020" name="mSystems">
        <title>Genome- and Community-Level Interaction Insights into Carbon Utilization and Element Cycling Functions of Hydrothermarchaeota in Hydrothermal Sediment.</title>
        <authorList>
            <person name="Zhou Z."/>
            <person name="Liu Y."/>
            <person name="Xu W."/>
            <person name="Pan J."/>
            <person name="Luo Z.H."/>
            <person name="Li M."/>
        </authorList>
    </citation>
    <scope>NUCLEOTIDE SEQUENCE [LARGE SCALE GENOMIC DNA]</scope>
    <source>
        <strain evidence="2">SpSt-106</strain>
    </source>
</reference>
<evidence type="ECO:0000256" key="1">
    <source>
        <dbReference type="SAM" id="Phobius"/>
    </source>
</evidence>
<organism evidence="2">
    <name type="scientific">Thermodesulfobacterium geofontis</name>
    <dbReference type="NCBI Taxonomy" id="1295609"/>
    <lineage>
        <taxon>Bacteria</taxon>
        <taxon>Pseudomonadati</taxon>
        <taxon>Thermodesulfobacteriota</taxon>
        <taxon>Thermodesulfobacteria</taxon>
        <taxon>Thermodesulfobacteriales</taxon>
        <taxon>Thermodesulfobacteriaceae</taxon>
        <taxon>Thermodesulfobacterium</taxon>
    </lineage>
</organism>
<evidence type="ECO:0000313" key="2">
    <source>
        <dbReference type="EMBL" id="HHQ16685.1"/>
    </source>
</evidence>
<protein>
    <recommendedName>
        <fullName evidence="3">Type II secretion system protein</fullName>
    </recommendedName>
</protein>
<evidence type="ECO:0008006" key="3">
    <source>
        <dbReference type="Google" id="ProtNLM"/>
    </source>
</evidence>
<comment type="caution">
    <text evidence="2">The sequence shown here is derived from an EMBL/GenBank/DDBJ whole genome shotgun (WGS) entry which is preliminary data.</text>
</comment>
<keyword evidence="1" id="KW-0812">Transmembrane</keyword>
<dbReference type="EMBL" id="DRWR01000124">
    <property type="protein sequence ID" value="HHQ16685.1"/>
    <property type="molecule type" value="Genomic_DNA"/>
</dbReference>
<dbReference type="AlphaFoldDB" id="A0A7V5XHS3"/>
<name>A0A7V5XHS3_9BACT</name>
<accession>A0A7V5XHS3</accession>
<proteinExistence type="predicted"/>
<keyword evidence="1" id="KW-1133">Transmembrane helix</keyword>
<feature type="transmembrane region" description="Helical" evidence="1">
    <location>
        <begin position="7"/>
        <end position="30"/>
    </location>
</feature>
<sequence>MKKFKGFILIEILISGIILALSVASAMYLFKIGYENTGKADDIYIIHSKIPVALNTIKSNLPDKKYGREFLGDGVELNWKSDLVSRTALKSQNATFYVYLFKVNFNLLFKEQQKDYEVFVLSNEKAR</sequence>
<gene>
    <name evidence="2" type="ORF">ENM15_07735</name>
</gene>